<dbReference type="SUPFAM" id="SSF53927">
    <property type="entry name" value="Cytidine deaminase-like"/>
    <property type="match status" value="1"/>
</dbReference>
<evidence type="ECO:0000256" key="2">
    <source>
        <dbReference type="ARBA" id="ARBA00022833"/>
    </source>
</evidence>
<evidence type="ECO:0000313" key="4">
    <source>
        <dbReference type="EMBL" id="QHU36209.1"/>
    </source>
</evidence>
<dbReference type="Gene3D" id="3.40.140.10">
    <property type="entry name" value="Cytidine Deaminase, domain 2"/>
    <property type="match status" value="1"/>
</dbReference>
<dbReference type="PROSITE" id="PS00903">
    <property type="entry name" value="CYT_DCMP_DEAMINASES_1"/>
    <property type="match status" value="1"/>
</dbReference>
<keyword evidence="2" id="KW-0862">Zinc</keyword>
<protein>
    <recommendedName>
        <fullName evidence="3">CMP/dCMP-type deaminase domain-containing protein</fullName>
    </recommendedName>
</protein>
<feature type="domain" description="CMP/dCMP-type deaminase" evidence="3">
    <location>
        <begin position="3"/>
        <end position="122"/>
    </location>
</feature>
<keyword evidence="1" id="KW-0479">Metal-binding</keyword>
<reference evidence="4" key="1">
    <citation type="journal article" date="2020" name="Nature">
        <title>Giant virus diversity and host interactions through global metagenomics.</title>
        <authorList>
            <person name="Schulz F."/>
            <person name="Roux S."/>
            <person name="Paez-Espino D."/>
            <person name="Jungbluth S."/>
            <person name="Walsh D.A."/>
            <person name="Denef V.J."/>
            <person name="McMahon K.D."/>
            <person name="Konstantinidis K.T."/>
            <person name="Eloe-Fadrosh E.A."/>
            <person name="Kyrpides N.C."/>
            <person name="Woyke T."/>
        </authorList>
    </citation>
    <scope>NUCLEOTIDE SEQUENCE</scope>
    <source>
        <strain evidence="4">GVMAG-S-1035124-57</strain>
    </source>
</reference>
<organism evidence="4">
    <name type="scientific">viral metagenome</name>
    <dbReference type="NCBI Taxonomy" id="1070528"/>
    <lineage>
        <taxon>unclassified sequences</taxon>
        <taxon>metagenomes</taxon>
        <taxon>organismal metagenomes</taxon>
    </lineage>
</organism>
<proteinExistence type="predicted"/>
<dbReference type="InterPro" id="IPR016193">
    <property type="entry name" value="Cytidine_deaminase-like"/>
</dbReference>
<dbReference type="EMBL" id="MN740633">
    <property type="protein sequence ID" value="QHU36209.1"/>
    <property type="molecule type" value="Genomic_DNA"/>
</dbReference>
<dbReference type="InterPro" id="IPR016192">
    <property type="entry name" value="APOBEC/CMP_deaminase_Zn-bd"/>
</dbReference>
<sequence length="151" mass="16972">MSRRDARFIQLAVEEANKSSVGMRHGCVAVMHGKVVARSCNTAHRASPTVWWSCHAEMDALKQIACVPRDRITLYIVRTSPQGGLHASAPCWHCMHAIQRCPRIKRIIYSEADGSITRCSPAEYCTQHVSLGLRNIDSLKQLRNMLRLQCS</sequence>
<dbReference type="GO" id="GO:0016787">
    <property type="term" value="F:hydrolase activity"/>
    <property type="evidence" value="ECO:0007669"/>
    <property type="project" value="InterPro"/>
</dbReference>
<accession>A0A6C0LZK2</accession>
<dbReference type="Pfam" id="PF00383">
    <property type="entry name" value="dCMP_cyt_deam_1"/>
    <property type="match status" value="1"/>
</dbReference>
<evidence type="ECO:0000256" key="1">
    <source>
        <dbReference type="ARBA" id="ARBA00022723"/>
    </source>
</evidence>
<dbReference type="AlphaFoldDB" id="A0A6C0LZK2"/>
<evidence type="ECO:0000259" key="3">
    <source>
        <dbReference type="PROSITE" id="PS51747"/>
    </source>
</evidence>
<dbReference type="PROSITE" id="PS51747">
    <property type="entry name" value="CYT_DCMP_DEAMINASES_2"/>
    <property type="match status" value="1"/>
</dbReference>
<dbReference type="InterPro" id="IPR002125">
    <property type="entry name" value="CMP_dCMP_dom"/>
</dbReference>
<name>A0A6C0LZK2_9ZZZZ</name>
<dbReference type="GO" id="GO:0008270">
    <property type="term" value="F:zinc ion binding"/>
    <property type="evidence" value="ECO:0007669"/>
    <property type="project" value="InterPro"/>
</dbReference>